<dbReference type="InterPro" id="IPR033645">
    <property type="entry name" value="VirB9/CagX/TrbG_C"/>
</dbReference>
<dbReference type="InterPro" id="IPR038161">
    <property type="entry name" value="VirB9/CagX/TrbG_C_sf"/>
</dbReference>
<evidence type="ECO:0000256" key="3">
    <source>
        <dbReference type="SAM" id="SignalP"/>
    </source>
</evidence>
<evidence type="ECO:0000313" key="5">
    <source>
        <dbReference type="Proteomes" id="UP000759298"/>
    </source>
</evidence>
<name>A0ABS7PAZ7_9SPHN</name>
<proteinExistence type="inferred from homology"/>
<keyword evidence="2 3" id="KW-0732">Signal</keyword>
<sequence>MIAARYTALAFLAVMVASPALADDPRLVERLYDPDEVVVIQGKTKVQATIQFGEDESIENVAIGDSNAWQVTPNQRANLLFVKPLEPSAQTNMTVVTNRHTYLFDLVASPRAKPLYVLRFTYPEPPEEEAEAQLAAGPVQEANPVELAAANDPLAVVDPALLNFKWEPVGQRELYPDEVYDDGRSTYLRWEQERPVPAILIENYEGDEGPVNSTVRGDTVIVDGVPRQIILRSGREKAVLVNNGPVRATAASGPVGGGR</sequence>
<dbReference type="Pfam" id="PF03524">
    <property type="entry name" value="CagX"/>
    <property type="match status" value="1"/>
</dbReference>
<organism evidence="4 5">
    <name type="scientific">Alteriqipengyuania abyssalis</name>
    <dbReference type="NCBI Taxonomy" id="2860200"/>
    <lineage>
        <taxon>Bacteria</taxon>
        <taxon>Pseudomonadati</taxon>
        <taxon>Pseudomonadota</taxon>
        <taxon>Alphaproteobacteria</taxon>
        <taxon>Sphingomonadales</taxon>
        <taxon>Erythrobacteraceae</taxon>
        <taxon>Alteriqipengyuania</taxon>
    </lineage>
</organism>
<dbReference type="Gene3D" id="2.60.40.2500">
    <property type="match status" value="1"/>
</dbReference>
<reference evidence="4 5" key="1">
    <citation type="submission" date="2021-07" db="EMBL/GenBank/DDBJ databases">
        <title>Alteriqipengyuania abyssalis NZ-12B nov, sp.nov isolated from deep sea sponge in pacific ocean.</title>
        <authorList>
            <person name="Tareen S."/>
            <person name="Wink J."/>
        </authorList>
    </citation>
    <scope>NUCLEOTIDE SEQUENCE [LARGE SCALE GENOMIC DNA]</scope>
    <source>
        <strain evidence="4 5">NZ-12B</strain>
    </source>
</reference>
<comment type="similarity">
    <text evidence="1">Belongs to the TrbG/VirB9 family.</text>
</comment>
<protein>
    <submittedName>
        <fullName evidence="4">TrbG/VirB9 family P-type conjugative transfer protein</fullName>
    </submittedName>
</protein>
<evidence type="ECO:0000313" key="4">
    <source>
        <dbReference type="EMBL" id="MBY8336161.1"/>
    </source>
</evidence>
<keyword evidence="5" id="KW-1185">Reference proteome</keyword>
<dbReference type="EMBL" id="JAHWXP010000001">
    <property type="protein sequence ID" value="MBY8336161.1"/>
    <property type="molecule type" value="Genomic_DNA"/>
</dbReference>
<dbReference type="RefSeq" id="WP_222823862.1">
    <property type="nucleotide sequence ID" value="NZ_JAHWXP010000001.1"/>
</dbReference>
<dbReference type="CDD" id="cd06911">
    <property type="entry name" value="VirB9_CagX_TrbG"/>
    <property type="match status" value="1"/>
</dbReference>
<evidence type="ECO:0000256" key="2">
    <source>
        <dbReference type="ARBA" id="ARBA00022729"/>
    </source>
</evidence>
<evidence type="ECO:0000256" key="1">
    <source>
        <dbReference type="ARBA" id="ARBA00006135"/>
    </source>
</evidence>
<accession>A0ABS7PAZ7</accession>
<feature type="chain" id="PRO_5047488437" evidence="3">
    <location>
        <begin position="23"/>
        <end position="259"/>
    </location>
</feature>
<gene>
    <name evidence="4" type="ORF">KYN89_03795</name>
</gene>
<feature type="signal peptide" evidence="3">
    <location>
        <begin position="1"/>
        <end position="22"/>
    </location>
</feature>
<comment type="caution">
    <text evidence="4">The sequence shown here is derived from an EMBL/GenBank/DDBJ whole genome shotgun (WGS) entry which is preliminary data.</text>
</comment>
<dbReference type="Proteomes" id="UP000759298">
    <property type="component" value="Unassembled WGS sequence"/>
</dbReference>
<dbReference type="InterPro" id="IPR010258">
    <property type="entry name" value="Conjugal_tfr_TrbG/VirB9/CagX"/>
</dbReference>